<name>A0A399RMN0_9PROT</name>
<dbReference type="PANTHER" id="PTHR42887:SF1">
    <property type="entry name" value="BLR3961 PROTEIN"/>
    <property type="match status" value="1"/>
</dbReference>
<evidence type="ECO:0000256" key="3">
    <source>
        <dbReference type="ARBA" id="ARBA00022827"/>
    </source>
</evidence>
<comment type="cofactor">
    <cofactor evidence="1">
        <name>FAD</name>
        <dbReference type="ChEBI" id="CHEBI:57692"/>
    </cofactor>
</comment>
<dbReference type="Pfam" id="PF22780">
    <property type="entry name" value="HI0933_like_1st"/>
    <property type="match status" value="1"/>
</dbReference>
<dbReference type="PANTHER" id="PTHR42887">
    <property type="entry name" value="OS12G0638800 PROTEIN"/>
    <property type="match status" value="1"/>
</dbReference>
<dbReference type="InterPro" id="IPR036188">
    <property type="entry name" value="FAD/NAD-bd_sf"/>
</dbReference>
<evidence type="ECO:0000313" key="7">
    <source>
        <dbReference type="Proteomes" id="UP000266385"/>
    </source>
</evidence>
<dbReference type="InterPro" id="IPR057661">
    <property type="entry name" value="RsdA/BaiN/AoA(So)_Rossmann"/>
</dbReference>
<dbReference type="Gene3D" id="3.50.50.60">
    <property type="entry name" value="FAD/NAD(P)-binding domain"/>
    <property type="match status" value="1"/>
</dbReference>
<dbReference type="Pfam" id="PF03486">
    <property type="entry name" value="HI0933_like"/>
    <property type="match status" value="1"/>
</dbReference>
<dbReference type="NCBIfam" id="TIGR00275">
    <property type="entry name" value="aminoacetone oxidase family FAD-binding enzyme"/>
    <property type="match status" value="1"/>
</dbReference>
<dbReference type="Gene3D" id="1.10.8.260">
    <property type="entry name" value="HI0933 insert domain-like"/>
    <property type="match status" value="1"/>
</dbReference>
<reference evidence="6 7" key="1">
    <citation type="submission" date="2018-08" db="EMBL/GenBank/DDBJ databases">
        <title>Henriciella mobilis sp. nov., isolated from seawater.</title>
        <authorList>
            <person name="Cheng H."/>
            <person name="Wu Y.-H."/>
            <person name="Xu X.-W."/>
            <person name="Guo L.-L."/>
        </authorList>
    </citation>
    <scope>NUCLEOTIDE SEQUENCE [LARGE SCALE GENOMIC DNA]</scope>
    <source>
        <strain evidence="6 7">JN25</strain>
    </source>
</reference>
<dbReference type="AlphaFoldDB" id="A0A399RMN0"/>
<evidence type="ECO:0000259" key="4">
    <source>
        <dbReference type="Pfam" id="PF03486"/>
    </source>
</evidence>
<evidence type="ECO:0000313" key="6">
    <source>
        <dbReference type="EMBL" id="RIJ32458.1"/>
    </source>
</evidence>
<dbReference type="PRINTS" id="PR00419">
    <property type="entry name" value="ADXRDTASE"/>
</dbReference>
<dbReference type="Gene3D" id="2.40.30.10">
    <property type="entry name" value="Translation factors"/>
    <property type="match status" value="1"/>
</dbReference>
<accession>A0A399RMN0</accession>
<evidence type="ECO:0000256" key="1">
    <source>
        <dbReference type="ARBA" id="ARBA00001974"/>
    </source>
</evidence>
<dbReference type="NCBIfam" id="TIGR03862">
    <property type="entry name" value="flavo_PP4765"/>
    <property type="match status" value="1"/>
</dbReference>
<proteinExistence type="predicted"/>
<dbReference type="InterPro" id="IPR004792">
    <property type="entry name" value="BaiN-like"/>
</dbReference>
<evidence type="ECO:0000259" key="5">
    <source>
        <dbReference type="Pfam" id="PF22780"/>
    </source>
</evidence>
<keyword evidence="3" id="KW-0274">FAD</keyword>
<evidence type="ECO:0000256" key="2">
    <source>
        <dbReference type="ARBA" id="ARBA00022630"/>
    </source>
</evidence>
<organism evidence="6 7">
    <name type="scientific">Henriciella mobilis</name>
    <dbReference type="NCBI Taxonomy" id="2305467"/>
    <lineage>
        <taxon>Bacteria</taxon>
        <taxon>Pseudomonadati</taxon>
        <taxon>Pseudomonadota</taxon>
        <taxon>Alphaproteobacteria</taxon>
        <taxon>Hyphomonadales</taxon>
        <taxon>Hyphomonadaceae</taxon>
        <taxon>Henriciella</taxon>
    </lineage>
</organism>
<dbReference type="SUPFAM" id="SSF51905">
    <property type="entry name" value="FAD/NAD(P)-binding domain"/>
    <property type="match status" value="1"/>
</dbReference>
<dbReference type="RefSeq" id="WP_119374539.1">
    <property type="nucleotide sequence ID" value="NZ_QWFX01000005.1"/>
</dbReference>
<gene>
    <name evidence="6" type="ORF">D1223_00960</name>
</gene>
<dbReference type="Proteomes" id="UP000266385">
    <property type="component" value="Unassembled WGS sequence"/>
</dbReference>
<sequence>MTTERVAVIGTGPAALMAAEVITGAGLGVDIYEAMPSAGRKFLMAGKSGLNISHIGSHEDFAAQYQDHDGRLRDCLRAFGPEDVVQWMDGLGMPAHTGPTGRIFPQSMKASPLLRAWLRRLEGRGARLHLKHRWTSWDDEGALVLNAPEGRVVVRPAATVFALGGGSWRRLGSDGEWTAPFAEAGIPVTRFRPSNCGFLVDWSDRMRDAFAGAPVKGVRLSAAGRETREELTITARGVESGGIYTLSAPLRDAIETDGSATLWLDLLPDLEASGIVRRLAAAPAKQSLSNRLRKALKLTGVKAALLFECADRGALKHSEDAAKAIKALPLRLTGAAPLDEAISTAGGVAWDALDANFMLTGKPGHFCAGEMIAWDAPTGGYLITACMATGRAAGAGVLAWLARERSGVSRQL</sequence>
<comment type="caution">
    <text evidence="6">The sequence shown here is derived from an EMBL/GenBank/DDBJ whole genome shotgun (WGS) entry which is preliminary data.</text>
</comment>
<dbReference type="OrthoDB" id="5288829at2"/>
<dbReference type="InterPro" id="IPR022460">
    <property type="entry name" value="Flavoprotein_PP4765"/>
</dbReference>
<feature type="domain" description="RsdA/BaiN/AoA(So)-like Rossmann fold-like" evidence="4">
    <location>
        <begin position="5"/>
        <end position="395"/>
    </location>
</feature>
<dbReference type="InterPro" id="IPR023166">
    <property type="entry name" value="BaiN-like_dom_sf"/>
</dbReference>
<feature type="domain" description="RsdA/BaiN/AoA(So)-like insert" evidence="5">
    <location>
        <begin position="192"/>
        <end position="343"/>
    </location>
</feature>
<dbReference type="InterPro" id="IPR055178">
    <property type="entry name" value="RsdA/BaiN/AoA(So)-like_dom"/>
</dbReference>
<dbReference type="EMBL" id="QWFX01000005">
    <property type="protein sequence ID" value="RIJ32458.1"/>
    <property type="molecule type" value="Genomic_DNA"/>
</dbReference>
<keyword evidence="2" id="KW-0285">Flavoprotein</keyword>
<dbReference type="SUPFAM" id="SSF160996">
    <property type="entry name" value="HI0933 insert domain-like"/>
    <property type="match status" value="1"/>
</dbReference>
<keyword evidence="7" id="KW-1185">Reference proteome</keyword>
<protein>
    <submittedName>
        <fullName evidence="6">TIGR03862 family flavoprotein</fullName>
    </submittedName>
</protein>